<dbReference type="EMBL" id="BLAG01000010">
    <property type="protein sequence ID" value="GES31149.1"/>
    <property type="molecule type" value="Genomic_DNA"/>
</dbReference>
<organism evidence="1 2">
    <name type="scientific">Streptomyces angustmyceticus</name>
    <dbReference type="NCBI Taxonomy" id="285578"/>
    <lineage>
        <taxon>Bacteria</taxon>
        <taxon>Bacillati</taxon>
        <taxon>Actinomycetota</taxon>
        <taxon>Actinomycetes</taxon>
        <taxon>Kitasatosporales</taxon>
        <taxon>Streptomycetaceae</taxon>
        <taxon>Streptomyces</taxon>
    </lineage>
</organism>
<keyword evidence="2" id="KW-1185">Reference proteome</keyword>
<evidence type="ECO:0000313" key="1">
    <source>
        <dbReference type="EMBL" id="GES31149.1"/>
    </source>
</evidence>
<comment type="caution">
    <text evidence="1">The sequence shown here is derived from an EMBL/GenBank/DDBJ whole genome shotgun (WGS) entry which is preliminary data.</text>
</comment>
<reference evidence="1 2" key="1">
    <citation type="submission" date="2019-10" db="EMBL/GenBank/DDBJ databases">
        <title>Whole genome shotgun sequence of Streptomyces angustmyceticus NBRC 3934.</title>
        <authorList>
            <person name="Hosoyama A."/>
            <person name="Ichikawa N."/>
            <person name="Kimura A."/>
            <person name="Kitahashi Y."/>
            <person name="Komaki H."/>
            <person name="Uohara A."/>
        </authorList>
    </citation>
    <scope>NUCLEOTIDE SEQUENCE [LARGE SCALE GENOMIC DNA]</scope>
    <source>
        <strain evidence="1 2">NBRC 3934</strain>
    </source>
</reference>
<dbReference type="Pfam" id="PF19383">
    <property type="entry name" value="DUF5958"/>
    <property type="match status" value="1"/>
</dbReference>
<protein>
    <submittedName>
        <fullName evidence="1">Uncharacterized protein</fullName>
    </submittedName>
</protein>
<dbReference type="Proteomes" id="UP000325598">
    <property type="component" value="Unassembled WGS sequence"/>
</dbReference>
<dbReference type="InterPro" id="IPR046002">
    <property type="entry name" value="DUF5958"/>
</dbReference>
<dbReference type="AlphaFoldDB" id="A0A5J4LHX9"/>
<gene>
    <name evidence="1" type="ORF">San01_36360</name>
</gene>
<sequence length="151" mass="16617">MNCRSGELTAAWPEGDGGVHERAVVVNELAQGLRSMAEGMAWFAGSPEAEQRLVVRELGLFCIQARATEEDVQEAIARSGIRPTYTPAVMLTRWRLHMSALPPYDLPRAFRLLIALLATADTRRRERYCAGGCGHEWHQLARSTGAGPQAT</sequence>
<name>A0A5J4LHX9_9ACTN</name>
<accession>A0A5J4LHX9</accession>
<proteinExistence type="predicted"/>
<evidence type="ECO:0000313" key="2">
    <source>
        <dbReference type="Proteomes" id="UP000325598"/>
    </source>
</evidence>